<feature type="transmembrane region" description="Helical" evidence="2">
    <location>
        <begin position="152"/>
        <end position="171"/>
    </location>
</feature>
<dbReference type="EMBL" id="KE504184">
    <property type="protein sequence ID" value="EPS96746.1"/>
    <property type="molecule type" value="Genomic_DNA"/>
</dbReference>
<keyword evidence="2" id="KW-0812">Transmembrane</keyword>
<proteinExistence type="predicted"/>
<reference evidence="4 5" key="1">
    <citation type="journal article" date="2012" name="Science">
        <title>The Paleozoic origin of enzymatic lignin decomposition reconstructed from 31 fungal genomes.</title>
        <authorList>
            <person name="Floudas D."/>
            <person name="Binder M."/>
            <person name="Riley R."/>
            <person name="Barry K."/>
            <person name="Blanchette R.A."/>
            <person name="Henrissat B."/>
            <person name="Martinez A.T."/>
            <person name="Otillar R."/>
            <person name="Spatafora J.W."/>
            <person name="Yadav J.S."/>
            <person name="Aerts A."/>
            <person name="Benoit I."/>
            <person name="Boyd A."/>
            <person name="Carlson A."/>
            <person name="Copeland A."/>
            <person name="Coutinho P.M."/>
            <person name="de Vries R.P."/>
            <person name="Ferreira P."/>
            <person name="Findley K."/>
            <person name="Foster B."/>
            <person name="Gaskell J."/>
            <person name="Glotzer D."/>
            <person name="Gorecki P."/>
            <person name="Heitman J."/>
            <person name="Hesse C."/>
            <person name="Hori C."/>
            <person name="Igarashi K."/>
            <person name="Jurgens J.A."/>
            <person name="Kallen N."/>
            <person name="Kersten P."/>
            <person name="Kohler A."/>
            <person name="Kuees U."/>
            <person name="Kumar T.K.A."/>
            <person name="Kuo A."/>
            <person name="LaButti K."/>
            <person name="Larrondo L.F."/>
            <person name="Lindquist E."/>
            <person name="Ling A."/>
            <person name="Lombard V."/>
            <person name="Lucas S."/>
            <person name="Lundell T."/>
            <person name="Martin R."/>
            <person name="McLaughlin D.J."/>
            <person name="Morgenstern I."/>
            <person name="Morin E."/>
            <person name="Murat C."/>
            <person name="Nagy L.G."/>
            <person name="Nolan M."/>
            <person name="Ohm R.A."/>
            <person name="Patyshakuliyeva A."/>
            <person name="Rokas A."/>
            <person name="Ruiz-Duenas F.J."/>
            <person name="Sabat G."/>
            <person name="Salamov A."/>
            <person name="Samejima M."/>
            <person name="Schmutz J."/>
            <person name="Slot J.C."/>
            <person name="St John F."/>
            <person name="Stenlid J."/>
            <person name="Sun H."/>
            <person name="Sun S."/>
            <person name="Syed K."/>
            <person name="Tsang A."/>
            <person name="Wiebenga A."/>
            <person name="Young D."/>
            <person name="Pisabarro A."/>
            <person name="Eastwood D.C."/>
            <person name="Martin F."/>
            <person name="Cullen D."/>
            <person name="Grigoriev I.V."/>
            <person name="Hibbett D.S."/>
        </authorList>
    </citation>
    <scope>NUCLEOTIDE SEQUENCE</scope>
    <source>
        <strain evidence="5">FP-58527</strain>
    </source>
</reference>
<feature type="transmembrane region" description="Helical" evidence="2">
    <location>
        <begin position="90"/>
        <end position="115"/>
    </location>
</feature>
<evidence type="ECO:0000259" key="3">
    <source>
        <dbReference type="Pfam" id="PF20151"/>
    </source>
</evidence>
<feature type="transmembrane region" description="Helical" evidence="2">
    <location>
        <begin position="56"/>
        <end position="78"/>
    </location>
</feature>
<organism evidence="4 5">
    <name type="scientific">Fomitopsis schrenkii</name>
    <name type="common">Brown rot fungus</name>
    <dbReference type="NCBI Taxonomy" id="2126942"/>
    <lineage>
        <taxon>Eukaryota</taxon>
        <taxon>Fungi</taxon>
        <taxon>Dikarya</taxon>
        <taxon>Basidiomycota</taxon>
        <taxon>Agaricomycotina</taxon>
        <taxon>Agaricomycetes</taxon>
        <taxon>Polyporales</taxon>
        <taxon>Fomitopsis</taxon>
    </lineage>
</organism>
<keyword evidence="2" id="KW-0472">Membrane</keyword>
<dbReference type="InParanoid" id="S8DUC9"/>
<accession>S8DUC9</accession>
<dbReference type="HOGENOM" id="CLU_994117_0_0_1"/>
<keyword evidence="2" id="KW-1133">Transmembrane helix</keyword>
<feature type="transmembrane region" description="Helical" evidence="2">
    <location>
        <begin position="183"/>
        <end position="199"/>
    </location>
</feature>
<evidence type="ECO:0000256" key="2">
    <source>
        <dbReference type="SAM" id="Phobius"/>
    </source>
</evidence>
<dbReference type="InterPro" id="IPR045340">
    <property type="entry name" value="DUF6533"/>
</dbReference>
<feature type="region of interest" description="Disordered" evidence="1">
    <location>
        <begin position="210"/>
        <end position="230"/>
    </location>
</feature>
<feature type="transmembrane region" description="Helical" evidence="2">
    <location>
        <begin position="12"/>
        <end position="35"/>
    </location>
</feature>
<sequence>MSLSPSEQVLNAQQIGLTAYMSVAFSTVIFYDHIITMADEIDYIWHRKHKFNGASYIFLANRLAALVYGIGLLAQIFNWDTKLGCIVVSLVFYASNIVLCLIATVYCVSGALAILSDMIVIAVTWYRTHAFGEQARHNRAPFMRMILRDGTLYFMTMLILNIAETGVATVWFNDATVNDSYTAYFTIPLGPILISRFILNLRRSLAETSTAGTGPTLQEGASSAPSQRSGSWTMDFVSGGISSDLSGLPADFSSDLSPTGTIHGAHAELDILSPDASDAD</sequence>
<dbReference type="AlphaFoldDB" id="S8DUC9"/>
<evidence type="ECO:0000313" key="4">
    <source>
        <dbReference type="EMBL" id="EPS96746.1"/>
    </source>
</evidence>
<gene>
    <name evidence="4" type="ORF">FOMPIDRAFT_90862</name>
</gene>
<feature type="domain" description="DUF6533" evidence="3">
    <location>
        <begin position="20"/>
        <end position="66"/>
    </location>
</feature>
<dbReference type="Proteomes" id="UP000015241">
    <property type="component" value="Unassembled WGS sequence"/>
</dbReference>
<keyword evidence="5" id="KW-1185">Reference proteome</keyword>
<evidence type="ECO:0000313" key="5">
    <source>
        <dbReference type="Proteomes" id="UP000015241"/>
    </source>
</evidence>
<dbReference type="Pfam" id="PF20151">
    <property type="entry name" value="DUF6533"/>
    <property type="match status" value="1"/>
</dbReference>
<name>S8DUC9_FOMSC</name>
<protein>
    <recommendedName>
        <fullName evidence="3">DUF6533 domain-containing protein</fullName>
    </recommendedName>
</protein>
<dbReference type="OrthoDB" id="2804213at2759"/>
<evidence type="ECO:0000256" key="1">
    <source>
        <dbReference type="SAM" id="MobiDB-lite"/>
    </source>
</evidence>
<dbReference type="eggNOG" id="ENOG502R0RZ">
    <property type="taxonomic scope" value="Eukaryota"/>
</dbReference>